<accession>A0A5J9UT09</accession>
<dbReference type="EMBL" id="RWGY01000013">
    <property type="protein sequence ID" value="TVU26746.1"/>
    <property type="molecule type" value="Genomic_DNA"/>
</dbReference>
<dbReference type="Proteomes" id="UP000324897">
    <property type="component" value="Chromosome 2"/>
</dbReference>
<dbReference type="Gramene" id="TVU26746">
    <property type="protein sequence ID" value="TVU26746"/>
    <property type="gene ID" value="EJB05_29306"/>
</dbReference>
<dbReference type="PANTHER" id="PTHR34223:SF80">
    <property type="entry name" value="OS11G0205900 PROTEIN"/>
    <property type="match status" value="1"/>
</dbReference>
<dbReference type="InterPro" id="IPR053197">
    <property type="entry name" value="F-box_SCFL_complex_component"/>
</dbReference>
<evidence type="ECO:0000313" key="3">
    <source>
        <dbReference type="Proteomes" id="UP000324897"/>
    </source>
</evidence>
<evidence type="ECO:0000313" key="2">
    <source>
        <dbReference type="EMBL" id="TVU26746.1"/>
    </source>
</evidence>
<feature type="domain" description="F-box/LRR-repeat protein 15/At3g58940/PEG3-like LRR" evidence="1">
    <location>
        <begin position="36"/>
        <end position="114"/>
    </location>
</feature>
<keyword evidence="3" id="KW-1185">Reference proteome</keyword>
<gene>
    <name evidence="2" type="ORF">EJB05_29306</name>
</gene>
<proteinExistence type="predicted"/>
<dbReference type="PANTHER" id="PTHR34223">
    <property type="entry name" value="OS11G0201299 PROTEIN"/>
    <property type="match status" value="1"/>
</dbReference>
<name>A0A5J9UT09_9POAL</name>
<feature type="non-terminal residue" evidence="2">
    <location>
        <position position="1"/>
    </location>
</feature>
<dbReference type="SUPFAM" id="SSF52047">
    <property type="entry name" value="RNI-like"/>
    <property type="match status" value="1"/>
</dbReference>
<dbReference type="InterPro" id="IPR032675">
    <property type="entry name" value="LRR_dom_sf"/>
</dbReference>
<sequence>MFKHMTTLPFFFVISSVISSRRERQLLLDDLPLVSRHLTKLELHCVVLRNSSLDFTSCPALEVLQFNGCGLWKAKKIVSNSLKHLEIIWCCINDVYPDPYRVHISAPKLQSLHIDDIMDIAPMLDRMPSLVKAFIRLTDWGHNVELIGGFSVMGPPAATISQHLDTVEIITTRRSLNSSALH</sequence>
<dbReference type="Gene3D" id="3.80.10.10">
    <property type="entry name" value="Ribonuclease Inhibitor"/>
    <property type="match status" value="1"/>
</dbReference>
<organism evidence="2 3">
    <name type="scientific">Eragrostis curvula</name>
    <name type="common">weeping love grass</name>
    <dbReference type="NCBI Taxonomy" id="38414"/>
    <lineage>
        <taxon>Eukaryota</taxon>
        <taxon>Viridiplantae</taxon>
        <taxon>Streptophyta</taxon>
        <taxon>Embryophyta</taxon>
        <taxon>Tracheophyta</taxon>
        <taxon>Spermatophyta</taxon>
        <taxon>Magnoliopsida</taxon>
        <taxon>Liliopsida</taxon>
        <taxon>Poales</taxon>
        <taxon>Poaceae</taxon>
        <taxon>PACMAD clade</taxon>
        <taxon>Chloridoideae</taxon>
        <taxon>Eragrostideae</taxon>
        <taxon>Eragrostidinae</taxon>
        <taxon>Eragrostis</taxon>
    </lineage>
</organism>
<comment type="caution">
    <text evidence="2">The sequence shown here is derived from an EMBL/GenBank/DDBJ whole genome shotgun (WGS) entry which is preliminary data.</text>
</comment>
<evidence type="ECO:0000259" key="1">
    <source>
        <dbReference type="Pfam" id="PF24758"/>
    </source>
</evidence>
<dbReference type="Pfam" id="PF24758">
    <property type="entry name" value="LRR_At5g56370"/>
    <property type="match status" value="1"/>
</dbReference>
<dbReference type="InterPro" id="IPR055411">
    <property type="entry name" value="LRR_FXL15/At3g58940/PEG3-like"/>
</dbReference>
<protein>
    <recommendedName>
        <fullName evidence="1">F-box/LRR-repeat protein 15/At3g58940/PEG3-like LRR domain-containing protein</fullName>
    </recommendedName>
</protein>
<reference evidence="2 3" key="1">
    <citation type="journal article" date="2019" name="Sci. Rep.">
        <title>A high-quality genome of Eragrostis curvula grass provides insights into Poaceae evolution and supports new strategies to enhance forage quality.</title>
        <authorList>
            <person name="Carballo J."/>
            <person name="Santos B.A.C.M."/>
            <person name="Zappacosta D."/>
            <person name="Garbus I."/>
            <person name="Selva J.P."/>
            <person name="Gallo C.A."/>
            <person name="Diaz A."/>
            <person name="Albertini E."/>
            <person name="Caccamo M."/>
            <person name="Echenique V."/>
        </authorList>
    </citation>
    <scope>NUCLEOTIDE SEQUENCE [LARGE SCALE GENOMIC DNA]</scope>
    <source>
        <strain evidence="3">cv. Victoria</strain>
        <tissue evidence="2">Leaf</tissue>
    </source>
</reference>
<dbReference type="AlphaFoldDB" id="A0A5J9UT09"/>